<reference evidence="2" key="1">
    <citation type="submission" date="2022-08" db="EMBL/GenBank/DDBJ databases">
        <authorList>
            <person name="Zhang D."/>
        </authorList>
    </citation>
    <scope>NUCLEOTIDE SEQUENCE</scope>
    <source>
        <strain evidence="2">XJ19-11</strain>
    </source>
</reference>
<dbReference type="InterPro" id="IPR014756">
    <property type="entry name" value="Ig_E-set"/>
</dbReference>
<dbReference type="InterPro" id="IPR013783">
    <property type="entry name" value="Ig-like_fold"/>
</dbReference>
<evidence type="ECO:0000259" key="1">
    <source>
        <dbReference type="Pfam" id="PF01833"/>
    </source>
</evidence>
<proteinExistence type="predicted"/>
<dbReference type="Proteomes" id="UP001142175">
    <property type="component" value="Unassembled WGS sequence"/>
</dbReference>
<dbReference type="PROSITE" id="PS51257">
    <property type="entry name" value="PROKAR_LIPOPROTEIN"/>
    <property type="match status" value="1"/>
</dbReference>
<feature type="domain" description="IPT/TIG" evidence="1">
    <location>
        <begin position="124"/>
        <end position="195"/>
    </location>
</feature>
<dbReference type="RefSeq" id="WP_258422908.1">
    <property type="nucleotide sequence ID" value="NZ_JANSUY010000004.1"/>
</dbReference>
<dbReference type="AlphaFoldDB" id="A0A9X2P569"/>
<dbReference type="CDD" id="cd00102">
    <property type="entry name" value="IPT"/>
    <property type="match status" value="1"/>
</dbReference>
<sequence length="486" mass="54919">MKHFYPFIFLLYCFSFFSCEEEAEGGFTLLTEEIVNVNGTRAIILGRILAFQNVAIQEHGFQFALTADFSDAIDVKLGERSRPGNFVGETELLLLGREYFVRGFAQTESGLIYGNVLSFFTLEPTVEKFFPATQFAGEIITVFGRGFESTSEVFFGDAKGQVIDVAFGSQIRVRVPPRLASVSVPVKVVTGAKVAFAERPFKYPTGTYELLDIRIDQIRFRNNIYFKQGSRFFVGLGIDFRSNFIPEIYSFTPGDNEWKPTGYPGEPKRKAIYSHTGFFGGGYKGFGTSAPYSEDFWKYENGEYQSIASPNFRFADGLGSEVSGKFLAMGGLLEVGSLVREFNPLLGNWNNLPNLPYDVTGDMLNFTYQNKLYIIDKEKILWEHDPSTASAVAKTVYPSPFIKTVSDFGGLAIVKGDKAYIGMYNSVREFWELDLKTFEWAAKNPFPGEIKAENTAIFEHEGQLYFLRSLQFADYTEFWRFDPDAF</sequence>
<organism evidence="2 3">
    <name type="scientific">Aquiflexum gelatinilyticum</name>
    <dbReference type="NCBI Taxonomy" id="2961943"/>
    <lineage>
        <taxon>Bacteria</taxon>
        <taxon>Pseudomonadati</taxon>
        <taxon>Bacteroidota</taxon>
        <taxon>Cytophagia</taxon>
        <taxon>Cytophagales</taxon>
        <taxon>Cyclobacteriaceae</taxon>
        <taxon>Aquiflexum</taxon>
    </lineage>
</organism>
<dbReference type="Pfam" id="PF01833">
    <property type="entry name" value="TIG"/>
    <property type="match status" value="1"/>
</dbReference>
<dbReference type="EMBL" id="JANSUY010000004">
    <property type="protein sequence ID" value="MCR9015046.1"/>
    <property type="molecule type" value="Genomic_DNA"/>
</dbReference>
<protein>
    <submittedName>
        <fullName evidence="2">IPT/TIG domain-containing protein</fullName>
    </submittedName>
</protein>
<dbReference type="InterPro" id="IPR015915">
    <property type="entry name" value="Kelch-typ_b-propeller"/>
</dbReference>
<dbReference type="SUPFAM" id="SSF117281">
    <property type="entry name" value="Kelch motif"/>
    <property type="match status" value="1"/>
</dbReference>
<gene>
    <name evidence="2" type="ORF">NU887_08360</name>
</gene>
<dbReference type="Gene3D" id="2.60.40.10">
    <property type="entry name" value="Immunoglobulins"/>
    <property type="match status" value="1"/>
</dbReference>
<name>A0A9X2P569_9BACT</name>
<evidence type="ECO:0000313" key="2">
    <source>
        <dbReference type="EMBL" id="MCR9015046.1"/>
    </source>
</evidence>
<keyword evidence="3" id="KW-1185">Reference proteome</keyword>
<dbReference type="InterPro" id="IPR002909">
    <property type="entry name" value="IPT_dom"/>
</dbReference>
<dbReference type="SUPFAM" id="SSF81296">
    <property type="entry name" value="E set domains"/>
    <property type="match status" value="1"/>
</dbReference>
<evidence type="ECO:0000313" key="3">
    <source>
        <dbReference type="Proteomes" id="UP001142175"/>
    </source>
</evidence>
<dbReference type="Gene3D" id="2.120.10.80">
    <property type="entry name" value="Kelch-type beta propeller"/>
    <property type="match status" value="1"/>
</dbReference>
<comment type="caution">
    <text evidence="2">The sequence shown here is derived from an EMBL/GenBank/DDBJ whole genome shotgun (WGS) entry which is preliminary data.</text>
</comment>
<accession>A0A9X2P569</accession>